<proteinExistence type="predicted"/>
<organism evidence="1 2">
    <name type="scientific">Trichomonas vaginalis (strain ATCC PRA-98 / G3)</name>
    <dbReference type="NCBI Taxonomy" id="412133"/>
    <lineage>
        <taxon>Eukaryota</taxon>
        <taxon>Metamonada</taxon>
        <taxon>Parabasalia</taxon>
        <taxon>Trichomonadida</taxon>
        <taxon>Trichomonadidae</taxon>
        <taxon>Trichomonas</taxon>
    </lineage>
</organism>
<reference evidence="1" key="2">
    <citation type="journal article" date="2007" name="Science">
        <title>Draft genome sequence of the sexually transmitted pathogen Trichomonas vaginalis.</title>
        <authorList>
            <person name="Carlton J.M."/>
            <person name="Hirt R.P."/>
            <person name="Silva J.C."/>
            <person name="Delcher A.L."/>
            <person name="Schatz M."/>
            <person name="Zhao Q."/>
            <person name="Wortman J.R."/>
            <person name="Bidwell S.L."/>
            <person name="Alsmark U.C.M."/>
            <person name="Besteiro S."/>
            <person name="Sicheritz-Ponten T."/>
            <person name="Noel C.J."/>
            <person name="Dacks J.B."/>
            <person name="Foster P.G."/>
            <person name="Simillion C."/>
            <person name="Van de Peer Y."/>
            <person name="Miranda-Saavedra D."/>
            <person name="Barton G.J."/>
            <person name="Westrop G.D."/>
            <person name="Mueller S."/>
            <person name="Dessi D."/>
            <person name="Fiori P.L."/>
            <person name="Ren Q."/>
            <person name="Paulsen I."/>
            <person name="Zhang H."/>
            <person name="Bastida-Corcuera F.D."/>
            <person name="Simoes-Barbosa A."/>
            <person name="Brown M.T."/>
            <person name="Hayes R.D."/>
            <person name="Mukherjee M."/>
            <person name="Okumura C.Y."/>
            <person name="Schneider R."/>
            <person name="Smith A.J."/>
            <person name="Vanacova S."/>
            <person name="Villalvazo M."/>
            <person name="Haas B.J."/>
            <person name="Pertea M."/>
            <person name="Feldblyum T.V."/>
            <person name="Utterback T.R."/>
            <person name="Shu C.L."/>
            <person name="Osoegawa K."/>
            <person name="de Jong P.J."/>
            <person name="Hrdy I."/>
            <person name="Horvathova L."/>
            <person name="Zubacova Z."/>
            <person name="Dolezal P."/>
            <person name="Malik S.B."/>
            <person name="Logsdon J.M. Jr."/>
            <person name="Henze K."/>
            <person name="Gupta A."/>
            <person name="Wang C.C."/>
            <person name="Dunne R.L."/>
            <person name="Upcroft J.A."/>
            <person name="Upcroft P."/>
            <person name="White O."/>
            <person name="Salzberg S.L."/>
            <person name="Tang P."/>
            <person name="Chiu C.-H."/>
            <person name="Lee Y.-S."/>
            <person name="Embley T.M."/>
            <person name="Coombs G.H."/>
            <person name="Mottram J.C."/>
            <person name="Tachezy J."/>
            <person name="Fraser-Liggett C.M."/>
            <person name="Johnson P.J."/>
        </authorList>
    </citation>
    <scope>NUCLEOTIDE SEQUENCE [LARGE SCALE GENOMIC DNA]</scope>
    <source>
        <strain evidence="1">G3</strain>
    </source>
</reference>
<keyword evidence="2" id="KW-1185">Reference proteome</keyword>
<evidence type="ECO:0000313" key="2">
    <source>
        <dbReference type="Proteomes" id="UP000001542"/>
    </source>
</evidence>
<dbReference type="InParanoid" id="A2F7E0"/>
<dbReference type="VEuPathDB" id="TrichDB:TVAGG3_0224390"/>
<dbReference type="RefSeq" id="XP_001312086.1">
    <property type="nucleotide sequence ID" value="XM_001312085.1"/>
</dbReference>
<dbReference type="KEGG" id="tva:4756959"/>
<gene>
    <name evidence="1" type="ORF">TVAG_400180</name>
</gene>
<dbReference type="AlphaFoldDB" id="A2F7E0"/>
<protein>
    <submittedName>
        <fullName evidence="1">Uncharacterized protein</fullName>
    </submittedName>
</protein>
<dbReference type="EMBL" id="DS113647">
    <property type="protein sequence ID" value="EAX99156.1"/>
    <property type="molecule type" value="Genomic_DNA"/>
</dbReference>
<name>A2F7E0_TRIV3</name>
<sequence length="795" mass="91360">MFTSTSGHFLSPLSEKIPIEIREVIIKNVHDPKEYSNNHTIYIKNKEGISEAYKIITKYLGFGIIQCLVIHKITLSNDFEGESVAAGSVYSCSISDERIPTQAKLKFNYNMEPSISFDVVADRIPCKITIKPGDDTNLSLGRQSLEIEKIISIQESIMRQGLKNKPSLSLFYRLLNEIHTRGGFTAVAIYMIDDNEISTVYSYIENPKFNEIFLQDVKKISKNNFKKSDFVDGTFIRYSMFNQRVGIHSIDVEKTKYVCFLAAPADSHIIRGIELNLHAVVTMLIVYNHTKICRKELSADLQHFIYIMKSAGNIAYFEDIDGKILSKTGTMFNKEFETKIFDEMQKKLELCVDIAMNETLCIIMPIWNTPSDRKIISILRRLSHDNLLNKDVFTTVIQDITDIYSKSVFDNMPILESVLGGVMMHFSRVLGDDFSIENRTTVKSFLHELPPENFSSFTYSLENKILQEFKKERNPMFRIFRKNFIPLTCSSVPIGEKGDFFFYPQPGLEKSIPLLITSFIGKRKEENYKEVRFCMMDLIRDSFLDVKIPSTSISNISWEIPPSLNDCPKIINHIKSMAGVFYEKDIPNFFKSVTESFQYGKSTILVKLHEDFCIRDFLVTVQYSVAVLTIVFISFEEENSLSLISSMTKTALDPINPTGHIFPWIYNYGDSGDCIYQSKPGGLKPSRFSDTSFVHVVCRDHKILLRNQLDSGNCDCIIILSYDHPAWYYVKGRRVGDEMHGMCFMIPSEYLFYGNSKDPIKGIVNTLKKLHERIDFDFLSVKEEIQSILVNYYIE</sequence>
<evidence type="ECO:0000313" key="1">
    <source>
        <dbReference type="EMBL" id="EAX99156.1"/>
    </source>
</evidence>
<dbReference type="VEuPathDB" id="TrichDB:TVAG_400180"/>
<reference evidence="1" key="1">
    <citation type="submission" date="2006-10" db="EMBL/GenBank/DDBJ databases">
        <authorList>
            <person name="Amadeo P."/>
            <person name="Zhao Q."/>
            <person name="Wortman J."/>
            <person name="Fraser-Liggett C."/>
            <person name="Carlton J."/>
        </authorList>
    </citation>
    <scope>NUCLEOTIDE SEQUENCE</scope>
    <source>
        <strain evidence="1">G3</strain>
    </source>
</reference>
<accession>A2F7E0</accession>
<dbReference type="Proteomes" id="UP000001542">
    <property type="component" value="Unassembled WGS sequence"/>
</dbReference>